<dbReference type="EMBL" id="GBRD01014523">
    <property type="protein sequence ID" value="JAG51303.1"/>
    <property type="molecule type" value="Transcribed_RNA"/>
</dbReference>
<dbReference type="InterPro" id="IPR041588">
    <property type="entry name" value="Integrase_H2C2"/>
</dbReference>
<dbReference type="Gene3D" id="1.10.340.70">
    <property type="match status" value="1"/>
</dbReference>
<proteinExistence type="predicted"/>
<dbReference type="EC" id="2.7.7.49" evidence="1"/>
<feature type="non-terminal residue" evidence="3">
    <location>
        <position position="135"/>
    </location>
</feature>
<dbReference type="GO" id="GO:0003964">
    <property type="term" value="F:RNA-directed DNA polymerase activity"/>
    <property type="evidence" value="ECO:0007669"/>
    <property type="project" value="UniProtKB-EC"/>
</dbReference>
<reference evidence="3" key="1">
    <citation type="submission" date="2014-09" db="EMBL/GenBank/DDBJ databases">
        <authorList>
            <person name="Magalhaes I.L.F."/>
            <person name="Oliveira U."/>
            <person name="Santos F.R."/>
            <person name="Vidigal T.H.D.A."/>
            <person name="Brescovit A.D."/>
            <person name="Santos A.J."/>
        </authorList>
    </citation>
    <scope>NUCLEOTIDE SEQUENCE</scope>
</reference>
<dbReference type="InterPro" id="IPR050951">
    <property type="entry name" value="Retrovirus_Pol_polyprotein"/>
</dbReference>
<evidence type="ECO:0000313" key="3">
    <source>
        <dbReference type="EMBL" id="JAG51303.1"/>
    </source>
</evidence>
<dbReference type="FunFam" id="1.10.340.70:FF:000003">
    <property type="entry name" value="Protein CBG25708"/>
    <property type="match status" value="1"/>
</dbReference>
<dbReference type="AlphaFoldDB" id="A0A0K8SDD4"/>
<dbReference type="Pfam" id="PF17921">
    <property type="entry name" value="Integrase_H2C2"/>
    <property type="match status" value="1"/>
</dbReference>
<evidence type="ECO:0000259" key="2">
    <source>
        <dbReference type="Pfam" id="PF17921"/>
    </source>
</evidence>
<feature type="domain" description="Integrase zinc-binding" evidence="2">
    <location>
        <begin position="51"/>
        <end position="104"/>
    </location>
</feature>
<dbReference type="PANTHER" id="PTHR37984">
    <property type="entry name" value="PROTEIN CBG26694"/>
    <property type="match status" value="1"/>
</dbReference>
<dbReference type="PANTHER" id="PTHR37984:SF9">
    <property type="entry name" value="INTEGRASE CATALYTIC DOMAIN-CONTAINING PROTEIN"/>
    <property type="match status" value="1"/>
</dbReference>
<evidence type="ECO:0000256" key="1">
    <source>
        <dbReference type="ARBA" id="ARBA00012493"/>
    </source>
</evidence>
<organism evidence="3">
    <name type="scientific">Lygus hesperus</name>
    <name type="common">Western plant bug</name>
    <dbReference type="NCBI Taxonomy" id="30085"/>
    <lineage>
        <taxon>Eukaryota</taxon>
        <taxon>Metazoa</taxon>
        <taxon>Ecdysozoa</taxon>
        <taxon>Arthropoda</taxon>
        <taxon>Hexapoda</taxon>
        <taxon>Insecta</taxon>
        <taxon>Pterygota</taxon>
        <taxon>Neoptera</taxon>
        <taxon>Paraneoptera</taxon>
        <taxon>Hemiptera</taxon>
        <taxon>Heteroptera</taxon>
        <taxon>Panheteroptera</taxon>
        <taxon>Cimicomorpha</taxon>
        <taxon>Miridae</taxon>
        <taxon>Mirini</taxon>
        <taxon>Lygus</taxon>
    </lineage>
</organism>
<accession>A0A0K8SDD4</accession>
<feature type="non-terminal residue" evidence="3">
    <location>
        <position position="1"/>
    </location>
</feature>
<protein>
    <recommendedName>
        <fullName evidence="1">RNA-directed DNA polymerase</fullName>
        <ecNumber evidence="1">2.7.7.49</ecNumber>
    </recommendedName>
</protein>
<name>A0A0K8SDD4_LYGHE</name>
<sequence>IKKAQMEDPEGRYLINSILENKWRKDSVFWKYRNDLVIEEGLIVKGRRMFIPRDMRKEILTRLHEGHLGIVKCRRRAQESVWWPGCSTDIKATVENCVVCIEHRQQRKEPLKPTELPPAPWTHLGADLLKCDQKW</sequence>